<dbReference type="Pfam" id="PF00651">
    <property type="entry name" value="BTB"/>
    <property type="match status" value="1"/>
</dbReference>
<protein>
    <recommendedName>
        <fullName evidence="2">BTB domain-containing protein</fullName>
    </recommendedName>
</protein>
<name>A0A3N4HEH9_ASCIM</name>
<feature type="region of interest" description="Disordered" evidence="1">
    <location>
        <begin position="1"/>
        <end position="31"/>
    </location>
</feature>
<evidence type="ECO:0000259" key="2">
    <source>
        <dbReference type="PROSITE" id="PS50097"/>
    </source>
</evidence>
<dbReference type="SUPFAM" id="SSF54695">
    <property type="entry name" value="POZ domain"/>
    <property type="match status" value="1"/>
</dbReference>
<dbReference type="PANTHER" id="PTHR47843">
    <property type="entry name" value="BTB DOMAIN-CONTAINING PROTEIN-RELATED"/>
    <property type="match status" value="1"/>
</dbReference>
<organism evidence="3 4">
    <name type="scientific">Ascobolus immersus RN42</name>
    <dbReference type="NCBI Taxonomy" id="1160509"/>
    <lineage>
        <taxon>Eukaryota</taxon>
        <taxon>Fungi</taxon>
        <taxon>Dikarya</taxon>
        <taxon>Ascomycota</taxon>
        <taxon>Pezizomycotina</taxon>
        <taxon>Pezizomycetes</taxon>
        <taxon>Pezizales</taxon>
        <taxon>Ascobolaceae</taxon>
        <taxon>Ascobolus</taxon>
    </lineage>
</organism>
<dbReference type="InterPro" id="IPR011333">
    <property type="entry name" value="SKP1/BTB/POZ_sf"/>
</dbReference>
<dbReference type="EMBL" id="ML119855">
    <property type="protein sequence ID" value="RPA72599.1"/>
    <property type="molecule type" value="Genomic_DNA"/>
</dbReference>
<dbReference type="CDD" id="cd18186">
    <property type="entry name" value="BTB_POZ_ZBTB_KLHL-like"/>
    <property type="match status" value="1"/>
</dbReference>
<dbReference type="STRING" id="1160509.A0A3N4HEH9"/>
<feature type="domain" description="BTB" evidence="2">
    <location>
        <begin position="52"/>
        <end position="121"/>
    </location>
</feature>
<keyword evidence="4" id="KW-1185">Reference proteome</keyword>
<dbReference type="PROSITE" id="PS50097">
    <property type="entry name" value="BTB"/>
    <property type="match status" value="1"/>
</dbReference>
<evidence type="ECO:0000256" key="1">
    <source>
        <dbReference type="SAM" id="MobiDB-lite"/>
    </source>
</evidence>
<sequence>MADESTRRRKGRKRGASTPNDDNAATKRPTRTAYDTLQKANMLALLKDGRYSDLTLRCEPGGETFKVHKSVLCPQSSFFEACVESGMRESIENVITLREELVDDVKRMLVFLYTGDFREDDTFKGPEDWGNPLPVNPPRRSDNCWCPTLSEYSDKEKTKDALIVCMRLYAMGDKFEIPGLRNTAIGKLELYAGDRLSEFSSTYGFQYGPEEYVRHVSKELVPVMDAVEFCFSQFEGQSWLYELADILLSPIAKIAPLWLDEGGATKDTFGYDFRLKLSRLLAKTQNETFQYLLDRISGNPQISSRLFALTCMKRLKEYRELQIDHRLCCRRSFRRDVQRALRIITVLLNDPEKIAALHCSYNADNAPEEGICHSEKPIVPVINGSPCKDTEPVENYVEFRCQDCDWSRSLNDIEEMLELQPVPGPTVPAPPGVMLDDFD</sequence>
<dbReference type="PANTHER" id="PTHR47843:SF5">
    <property type="entry name" value="BTB_POZ DOMAIN PROTEIN"/>
    <property type="match status" value="1"/>
</dbReference>
<dbReference type="AlphaFoldDB" id="A0A3N4HEH9"/>
<gene>
    <name evidence="3" type="ORF">BJ508DRAFT_334905</name>
</gene>
<reference evidence="3 4" key="1">
    <citation type="journal article" date="2018" name="Nat. Ecol. Evol.">
        <title>Pezizomycetes genomes reveal the molecular basis of ectomycorrhizal truffle lifestyle.</title>
        <authorList>
            <person name="Murat C."/>
            <person name="Payen T."/>
            <person name="Noel B."/>
            <person name="Kuo A."/>
            <person name="Morin E."/>
            <person name="Chen J."/>
            <person name="Kohler A."/>
            <person name="Krizsan K."/>
            <person name="Balestrini R."/>
            <person name="Da Silva C."/>
            <person name="Montanini B."/>
            <person name="Hainaut M."/>
            <person name="Levati E."/>
            <person name="Barry K.W."/>
            <person name="Belfiori B."/>
            <person name="Cichocki N."/>
            <person name="Clum A."/>
            <person name="Dockter R.B."/>
            <person name="Fauchery L."/>
            <person name="Guy J."/>
            <person name="Iotti M."/>
            <person name="Le Tacon F."/>
            <person name="Lindquist E.A."/>
            <person name="Lipzen A."/>
            <person name="Malagnac F."/>
            <person name="Mello A."/>
            <person name="Molinier V."/>
            <person name="Miyauchi S."/>
            <person name="Poulain J."/>
            <person name="Riccioni C."/>
            <person name="Rubini A."/>
            <person name="Sitrit Y."/>
            <person name="Splivallo R."/>
            <person name="Traeger S."/>
            <person name="Wang M."/>
            <person name="Zifcakova L."/>
            <person name="Wipf D."/>
            <person name="Zambonelli A."/>
            <person name="Paolocci F."/>
            <person name="Nowrousian M."/>
            <person name="Ottonello S."/>
            <person name="Baldrian P."/>
            <person name="Spatafora J.W."/>
            <person name="Henrissat B."/>
            <person name="Nagy L.G."/>
            <person name="Aury J.M."/>
            <person name="Wincker P."/>
            <person name="Grigoriev I.V."/>
            <person name="Bonfante P."/>
            <person name="Martin F.M."/>
        </authorList>
    </citation>
    <scope>NUCLEOTIDE SEQUENCE [LARGE SCALE GENOMIC DNA]</scope>
    <source>
        <strain evidence="3 4">RN42</strain>
    </source>
</reference>
<accession>A0A3N4HEH9</accession>
<evidence type="ECO:0000313" key="3">
    <source>
        <dbReference type="EMBL" id="RPA72599.1"/>
    </source>
</evidence>
<proteinExistence type="predicted"/>
<dbReference type="OrthoDB" id="6359816at2759"/>
<evidence type="ECO:0000313" key="4">
    <source>
        <dbReference type="Proteomes" id="UP000275078"/>
    </source>
</evidence>
<dbReference type="Proteomes" id="UP000275078">
    <property type="component" value="Unassembled WGS sequence"/>
</dbReference>
<dbReference type="Gene3D" id="3.30.710.10">
    <property type="entry name" value="Potassium Channel Kv1.1, Chain A"/>
    <property type="match status" value="1"/>
</dbReference>
<dbReference type="InterPro" id="IPR000210">
    <property type="entry name" value="BTB/POZ_dom"/>
</dbReference>